<dbReference type="InterPro" id="IPR035986">
    <property type="entry name" value="PKD_dom_sf"/>
</dbReference>
<dbReference type="Gene3D" id="2.60.40.10">
    <property type="entry name" value="Immunoglobulins"/>
    <property type="match status" value="1"/>
</dbReference>
<feature type="domain" description="PKD" evidence="1">
    <location>
        <begin position="45"/>
        <end position="127"/>
    </location>
</feature>
<evidence type="ECO:0000313" key="2">
    <source>
        <dbReference type="EMBL" id="SVA85523.1"/>
    </source>
</evidence>
<dbReference type="SMART" id="SM00089">
    <property type="entry name" value="PKD"/>
    <property type="match status" value="1"/>
</dbReference>
<dbReference type="PROSITE" id="PS51257">
    <property type="entry name" value="PROKAR_LIPOPROTEIN"/>
    <property type="match status" value="1"/>
</dbReference>
<gene>
    <name evidence="2" type="ORF">METZ01_LOCUS138377</name>
</gene>
<dbReference type="Pfam" id="PF18911">
    <property type="entry name" value="PKD_4"/>
    <property type="match status" value="1"/>
</dbReference>
<organism evidence="2">
    <name type="scientific">marine metagenome</name>
    <dbReference type="NCBI Taxonomy" id="408172"/>
    <lineage>
        <taxon>unclassified sequences</taxon>
        <taxon>metagenomes</taxon>
        <taxon>ecological metagenomes</taxon>
    </lineage>
</organism>
<dbReference type="CDD" id="cd00146">
    <property type="entry name" value="PKD"/>
    <property type="match status" value="1"/>
</dbReference>
<dbReference type="InterPro" id="IPR013783">
    <property type="entry name" value="Ig-like_fold"/>
</dbReference>
<dbReference type="EMBL" id="UINC01020345">
    <property type="protein sequence ID" value="SVA85523.1"/>
    <property type="molecule type" value="Genomic_DNA"/>
</dbReference>
<dbReference type="PROSITE" id="PS50093">
    <property type="entry name" value="PKD"/>
    <property type="match status" value="1"/>
</dbReference>
<accession>A0A381Z9U4</accession>
<dbReference type="AlphaFoldDB" id="A0A381Z9U4"/>
<dbReference type="InterPro" id="IPR022409">
    <property type="entry name" value="PKD/Chitinase_dom"/>
</dbReference>
<sequence>MRYLPLLIAGIVIFSGCLDFLEEKENNGAPQAVADAEGGSNFEPNQKIVFTAKGSSDPDGDVLEYFWDFDKNDGKDDNIIGSIADNGRITHSYENEGTYTVTLTVTDGNEFSTATTKVTIEEATSEIRAIVTTDDETDSKVTGEEQVMFTFSATDSVSDSTITKYE</sequence>
<dbReference type="InterPro" id="IPR000601">
    <property type="entry name" value="PKD_dom"/>
</dbReference>
<evidence type="ECO:0000259" key="1">
    <source>
        <dbReference type="PROSITE" id="PS50093"/>
    </source>
</evidence>
<protein>
    <recommendedName>
        <fullName evidence="1">PKD domain-containing protein</fullName>
    </recommendedName>
</protein>
<proteinExistence type="predicted"/>
<feature type="non-terminal residue" evidence="2">
    <location>
        <position position="166"/>
    </location>
</feature>
<reference evidence="2" key="1">
    <citation type="submission" date="2018-05" db="EMBL/GenBank/DDBJ databases">
        <authorList>
            <person name="Lanie J.A."/>
            <person name="Ng W.-L."/>
            <person name="Kazmierczak K.M."/>
            <person name="Andrzejewski T.M."/>
            <person name="Davidsen T.M."/>
            <person name="Wayne K.J."/>
            <person name="Tettelin H."/>
            <person name="Glass J.I."/>
            <person name="Rusch D."/>
            <person name="Podicherti R."/>
            <person name="Tsui H.-C.T."/>
            <person name="Winkler M.E."/>
        </authorList>
    </citation>
    <scope>NUCLEOTIDE SEQUENCE</scope>
</reference>
<name>A0A381Z9U4_9ZZZZ</name>
<dbReference type="SUPFAM" id="SSF49299">
    <property type="entry name" value="PKD domain"/>
    <property type="match status" value="1"/>
</dbReference>